<name>A0A8X6RZL2_TRICX</name>
<dbReference type="AlphaFoldDB" id="A0A8X6RZL2"/>
<reference evidence="1" key="1">
    <citation type="submission" date="2020-08" db="EMBL/GenBank/DDBJ databases">
        <title>Multicomponent nature underlies the extraordinary mechanical properties of spider dragline silk.</title>
        <authorList>
            <person name="Kono N."/>
            <person name="Nakamura H."/>
            <person name="Mori M."/>
            <person name="Yoshida Y."/>
            <person name="Ohtoshi R."/>
            <person name="Malay A.D."/>
            <person name="Moran D.A.P."/>
            <person name="Tomita M."/>
            <person name="Numata K."/>
            <person name="Arakawa K."/>
        </authorList>
    </citation>
    <scope>NUCLEOTIDE SEQUENCE</scope>
</reference>
<gene>
    <name evidence="1" type="ORF">TNCV_419671</name>
</gene>
<keyword evidence="2" id="KW-1185">Reference proteome</keyword>
<accession>A0A8X6RZL2</accession>
<evidence type="ECO:0000313" key="1">
    <source>
        <dbReference type="EMBL" id="GFY04712.1"/>
    </source>
</evidence>
<organism evidence="1 2">
    <name type="scientific">Trichonephila clavipes</name>
    <name type="common">Golden silk orbweaver</name>
    <name type="synonym">Nephila clavipes</name>
    <dbReference type="NCBI Taxonomy" id="2585209"/>
    <lineage>
        <taxon>Eukaryota</taxon>
        <taxon>Metazoa</taxon>
        <taxon>Ecdysozoa</taxon>
        <taxon>Arthropoda</taxon>
        <taxon>Chelicerata</taxon>
        <taxon>Arachnida</taxon>
        <taxon>Araneae</taxon>
        <taxon>Araneomorphae</taxon>
        <taxon>Entelegynae</taxon>
        <taxon>Araneoidea</taxon>
        <taxon>Nephilidae</taxon>
        <taxon>Trichonephila</taxon>
    </lineage>
</organism>
<dbReference type="Proteomes" id="UP000887159">
    <property type="component" value="Unassembled WGS sequence"/>
</dbReference>
<sequence length="98" mass="11134">MRSNKSGLLRCEATTIHAMRSSTVATSVSYKRDYRRHQKENFKGLRSGESEGQATGSLCPIHHQGYVACRWLHAIEKRAEALSCINQKAYWLVLLLVQ</sequence>
<dbReference type="EMBL" id="BMAU01021245">
    <property type="protein sequence ID" value="GFY04712.1"/>
    <property type="molecule type" value="Genomic_DNA"/>
</dbReference>
<proteinExistence type="predicted"/>
<comment type="caution">
    <text evidence="1">The sequence shown here is derived from an EMBL/GenBank/DDBJ whole genome shotgun (WGS) entry which is preliminary data.</text>
</comment>
<protein>
    <submittedName>
        <fullName evidence="1">Uncharacterized protein</fullName>
    </submittedName>
</protein>
<evidence type="ECO:0000313" key="2">
    <source>
        <dbReference type="Proteomes" id="UP000887159"/>
    </source>
</evidence>